<comment type="caution">
    <text evidence="3">The sequence shown here is derived from an EMBL/GenBank/DDBJ whole genome shotgun (WGS) entry which is preliminary data.</text>
</comment>
<evidence type="ECO:0000313" key="4">
    <source>
        <dbReference type="EMBL" id="OAM89734.1"/>
    </source>
</evidence>
<dbReference type="RefSeq" id="WP_145928797.1">
    <property type="nucleotide sequence ID" value="NZ_CP109796.1"/>
</dbReference>
<keyword evidence="1" id="KW-0732">Signal</keyword>
<evidence type="ECO:0008006" key="6">
    <source>
        <dbReference type="Google" id="ProtNLM"/>
    </source>
</evidence>
<gene>
    <name evidence="4" type="ORF">AW736_11855</name>
    <name evidence="3" type="ORF">AW736_11860</name>
    <name evidence="2" type="ORF">AW736_11985</name>
</gene>
<sequence length="174" mass="19843">MNLRIYRVFAVIFSITCVAFPANGAELPDFLAPVAAGIERCIAQNDNKSSRKYVRYDRLRSNWEIRWWSLLGRKDIPSEEYIRQHPDLWNAATVVKLSLEGYCDDIAGIRRLLHGGMGKDDLKERSEFGEIRSLQSAPTRVSITTIGDDGKPVVAVFELIESQWMLTDVILEIR</sequence>
<dbReference type="Proteomes" id="UP000078486">
    <property type="component" value="Unassembled WGS sequence"/>
</dbReference>
<keyword evidence="5" id="KW-1185">Reference proteome</keyword>
<evidence type="ECO:0000256" key="1">
    <source>
        <dbReference type="SAM" id="SignalP"/>
    </source>
</evidence>
<proteinExistence type="predicted"/>
<dbReference type="EMBL" id="LRRQ01000081">
    <property type="protein sequence ID" value="OAM89694.1"/>
    <property type="molecule type" value="Genomic_DNA"/>
</dbReference>
<evidence type="ECO:0000313" key="5">
    <source>
        <dbReference type="Proteomes" id="UP000078486"/>
    </source>
</evidence>
<feature type="signal peptide" evidence="1">
    <location>
        <begin position="1"/>
        <end position="24"/>
    </location>
</feature>
<evidence type="ECO:0000313" key="2">
    <source>
        <dbReference type="EMBL" id="OAM89694.1"/>
    </source>
</evidence>
<dbReference type="EMBL" id="LRRQ01000078">
    <property type="protein sequence ID" value="OAM89724.1"/>
    <property type="molecule type" value="Genomic_DNA"/>
</dbReference>
<protein>
    <recommendedName>
        <fullName evidence="6">DUF3828 domain-containing protein</fullName>
    </recommendedName>
</protein>
<feature type="chain" id="PRO_5008872524" description="DUF3828 domain-containing protein" evidence="1">
    <location>
        <begin position="25"/>
        <end position="174"/>
    </location>
</feature>
<dbReference type="EMBL" id="LRRQ01000077">
    <property type="protein sequence ID" value="OAM89734.1"/>
    <property type="molecule type" value="Genomic_DNA"/>
</dbReference>
<name>A0A178IIH1_9BACT</name>
<evidence type="ECO:0000313" key="3">
    <source>
        <dbReference type="EMBL" id="OAM89724.1"/>
    </source>
</evidence>
<accession>A0A178IIH1</accession>
<organism evidence="3 5">
    <name type="scientific">Termitidicoccus mucosus</name>
    <dbReference type="NCBI Taxonomy" id="1184151"/>
    <lineage>
        <taxon>Bacteria</taxon>
        <taxon>Pseudomonadati</taxon>
        <taxon>Verrucomicrobiota</taxon>
        <taxon>Opitutia</taxon>
        <taxon>Opitutales</taxon>
        <taxon>Opitutaceae</taxon>
        <taxon>Termitidicoccus</taxon>
    </lineage>
</organism>
<reference evidence="3 5" key="1">
    <citation type="submission" date="2016-01" db="EMBL/GenBank/DDBJ databases">
        <title>High potential of lignocellulose degradation of a new Verrucomicrobia species.</title>
        <authorList>
            <person name="Wang Y."/>
            <person name="Shi Y."/>
            <person name="Qiu Z."/>
            <person name="Liu S."/>
            <person name="Yang H."/>
        </authorList>
    </citation>
    <scope>NUCLEOTIDE SEQUENCE [LARGE SCALE GENOMIC DNA]</scope>
    <source>
        <strain evidence="3 5">TSB47</strain>
    </source>
</reference>
<dbReference type="AlphaFoldDB" id="A0A178IIH1"/>